<gene>
    <name evidence="2" type="primary">acpP_3</name>
    <name evidence="2" type="ORF">IMCC3317_22590</name>
</gene>
<evidence type="ECO:0000313" key="2">
    <source>
        <dbReference type="EMBL" id="QHI36889.1"/>
    </source>
</evidence>
<dbReference type="PROSITE" id="PS50075">
    <property type="entry name" value="CARRIER"/>
    <property type="match status" value="1"/>
</dbReference>
<sequence length="85" mass="9659">MENLIEELKLKIIDRLNLLEIDPKDIGPDDPLFNDGLGLDSIDALELVVIFEKDYGITVTEIESMAPHFRSLTTLAEFVKENRTN</sequence>
<evidence type="ECO:0000313" key="3">
    <source>
        <dbReference type="Proteomes" id="UP000464657"/>
    </source>
</evidence>
<organism evidence="2 3">
    <name type="scientific">Kordia antarctica</name>
    <dbReference type="NCBI Taxonomy" id="1218801"/>
    <lineage>
        <taxon>Bacteria</taxon>
        <taxon>Pseudomonadati</taxon>
        <taxon>Bacteroidota</taxon>
        <taxon>Flavobacteriia</taxon>
        <taxon>Flavobacteriales</taxon>
        <taxon>Flavobacteriaceae</taxon>
        <taxon>Kordia</taxon>
    </lineage>
</organism>
<dbReference type="OrthoDB" id="9803943at2"/>
<feature type="domain" description="Carrier" evidence="1">
    <location>
        <begin position="3"/>
        <end position="85"/>
    </location>
</feature>
<dbReference type="RefSeq" id="WP_160129558.1">
    <property type="nucleotide sequence ID" value="NZ_CP019288.1"/>
</dbReference>
<dbReference type="Pfam" id="PF00550">
    <property type="entry name" value="PP-binding"/>
    <property type="match status" value="1"/>
</dbReference>
<evidence type="ECO:0000259" key="1">
    <source>
        <dbReference type="PROSITE" id="PS50075"/>
    </source>
</evidence>
<dbReference type="SUPFAM" id="SSF47336">
    <property type="entry name" value="ACP-like"/>
    <property type="match status" value="1"/>
</dbReference>
<dbReference type="InterPro" id="IPR009081">
    <property type="entry name" value="PP-bd_ACP"/>
</dbReference>
<dbReference type="NCBIfam" id="NF006617">
    <property type="entry name" value="PRK09184.1"/>
    <property type="match status" value="1"/>
</dbReference>
<dbReference type="KEGG" id="kan:IMCC3317_22590"/>
<dbReference type="Gene3D" id="1.10.1200.10">
    <property type="entry name" value="ACP-like"/>
    <property type="match status" value="1"/>
</dbReference>
<proteinExistence type="predicted"/>
<dbReference type="InterPro" id="IPR036736">
    <property type="entry name" value="ACP-like_sf"/>
</dbReference>
<keyword evidence="3" id="KW-1185">Reference proteome</keyword>
<dbReference type="AlphaFoldDB" id="A0A7L4ZKC6"/>
<dbReference type="EMBL" id="CP019288">
    <property type="protein sequence ID" value="QHI36889.1"/>
    <property type="molecule type" value="Genomic_DNA"/>
</dbReference>
<accession>A0A7L4ZKC6</accession>
<reference evidence="2 3" key="1">
    <citation type="journal article" date="2013" name="Int. J. Syst. Evol. Microbiol.">
        <title>Kordia antarctica sp. nov., isolated from Antarctic seawater.</title>
        <authorList>
            <person name="Baek K."/>
            <person name="Choi A."/>
            <person name="Kang I."/>
            <person name="Lee K."/>
            <person name="Cho J.C."/>
        </authorList>
    </citation>
    <scope>NUCLEOTIDE SEQUENCE [LARGE SCALE GENOMIC DNA]</scope>
    <source>
        <strain evidence="2 3">IMCC3317</strain>
    </source>
</reference>
<protein>
    <submittedName>
        <fullName evidence="2">Acyl carrier protein</fullName>
    </submittedName>
</protein>
<dbReference type="Proteomes" id="UP000464657">
    <property type="component" value="Chromosome"/>
</dbReference>
<name>A0A7L4ZKC6_9FLAO</name>